<dbReference type="PANTHER" id="PTHR43022:SF1">
    <property type="entry name" value="PROTEIN SMF"/>
    <property type="match status" value="1"/>
</dbReference>
<accession>A0A4R3TQ33</accession>
<evidence type="ECO:0000313" key="4">
    <source>
        <dbReference type="Proteomes" id="UP000295773"/>
    </source>
</evidence>
<dbReference type="Proteomes" id="UP000295773">
    <property type="component" value="Unassembled WGS sequence"/>
</dbReference>
<dbReference type="InterPro" id="IPR057666">
    <property type="entry name" value="DrpA_SLOG"/>
</dbReference>
<protein>
    <submittedName>
        <fullName evidence="3">DNA processing protein</fullName>
    </submittedName>
</protein>
<dbReference type="PANTHER" id="PTHR43022">
    <property type="entry name" value="PROTEIN SMF"/>
    <property type="match status" value="1"/>
</dbReference>
<feature type="domain" description="Smf/DprA SLOG" evidence="2">
    <location>
        <begin position="41"/>
        <end position="242"/>
    </location>
</feature>
<comment type="similarity">
    <text evidence="1">Belongs to the DprA/Smf family.</text>
</comment>
<comment type="caution">
    <text evidence="3">The sequence shown here is derived from an EMBL/GenBank/DDBJ whole genome shotgun (WGS) entry which is preliminary data.</text>
</comment>
<dbReference type="SUPFAM" id="SSF102405">
    <property type="entry name" value="MCP/YpsA-like"/>
    <property type="match status" value="1"/>
</dbReference>
<evidence type="ECO:0000313" key="3">
    <source>
        <dbReference type="EMBL" id="TCU63612.1"/>
    </source>
</evidence>
<dbReference type="Pfam" id="PF02481">
    <property type="entry name" value="DNA_processg_A"/>
    <property type="match status" value="1"/>
</dbReference>
<dbReference type="EMBL" id="SMBP01000001">
    <property type="protein sequence ID" value="TCU63612.1"/>
    <property type="molecule type" value="Genomic_DNA"/>
</dbReference>
<dbReference type="GO" id="GO:0009294">
    <property type="term" value="P:DNA-mediated transformation"/>
    <property type="evidence" value="ECO:0007669"/>
    <property type="project" value="InterPro"/>
</dbReference>
<organism evidence="3 4">
    <name type="scientific">Longicatena caecimuris</name>
    <dbReference type="NCBI Taxonomy" id="1796635"/>
    <lineage>
        <taxon>Bacteria</taxon>
        <taxon>Bacillati</taxon>
        <taxon>Bacillota</taxon>
        <taxon>Erysipelotrichia</taxon>
        <taxon>Erysipelotrichales</taxon>
        <taxon>Erysipelotrichaceae</taxon>
        <taxon>Longicatena</taxon>
    </lineage>
</organism>
<dbReference type="Gene3D" id="3.40.50.450">
    <property type="match status" value="1"/>
</dbReference>
<keyword evidence="4" id="KW-1185">Reference proteome</keyword>
<reference evidence="3 4" key="1">
    <citation type="submission" date="2019-03" db="EMBL/GenBank/DDBJ databases">
        <title>Genomic Encyclopedia of Type Strains, Phase IV (KMG-IV): sequencing the most valuable type-strain genomes for metagenomic binning, comparative biology and taxonomic classification.</title>
        <authorList>
            <person name="Goeker M."/>
        </authorList>
    </citation>
    <scope>NUCLEOTIDE SEQUENCE [LARGE SCALE GENOMIC DNA]</scope>
    <source>
        <strain evidence="3 4">DSM 29481</strain>
    </source>
</reference>
<proteinExistence type="inferred from homology"/>
<dbReference type="InterPro" id="IPR003488">
    <property type="entry name" value="DprA"/>
</dbReference>
<name>A0A4R3TQ33_9FIRM</name>
<evidence type="ECO:0000256" key="1">
    <source>
        <dbReference type="ARBA" id="ARBA00006525"/>
    </source>
</evidence>
<dbReference type="RefSeq" id="WP_117547632.1">
    <property type="nucleotide sequence ID" value="NZ_JADPGE010000004.1"/>
</dbReference>
<evidence type="ECO:0000259" key="2">
    <source>
        <dbReference type="Pfam" id="PF02481"/>
    </source>
</evidence>
<dbReference type="NCBIfam" id="TIGR00732">
    <property type="entry name" value="dprA"/>
    <property type="match status" value="1"/>
</dbReference>
<sequence length="245" mass="27556">MMQYREQILAYAIQYKGDWYKMREAIKENKAWNLPACSCTYVTIVDPTYPCKFRRLQCPPWILFYEGNLALCEQRSVAVIGSRQPTAYGSKMCAQITKILALRYCIVSGLAKGIDGIAHREALAQHTIGITGCGLDVYYPKVNADIQQIMAKKQLVLSEYPPHTPPKPYHFPWRNRLIAALSDAVIVVEAGMRSGTMLTVNEALSLDIPIYCVPHPMDQREGKGSNTLIAQGAMILVDEQDIRMI</sequence>
<gene>
    <name evidence="3" type="ORF">EDD61_101266</name>
</gene>
<dbReference type="AlphaFoldDB" id="A0A4R3TQ33"/>